<feature type="domain" description="Fe-S metabolism associated" evidence="1">
    <location>
        <begin position="13"/>
        <end position="130"/>
    </location>
</feature>
<organism evidence="3 5">
    <name type="scientific">Photobacterium phosphoreum</name>
    <dbReference type="NCBI Taxonomy" id="659"/>
    <lineage>
        <taxon>Bacteria</taxon>
        <taxon>Pseudomonadati</taxon>
        <taxon>Pseudomonadota</taxon>
        <taxon>Gammaproteobacteria</taxon>
        <taxon>Vibrionales</taxon>
        <taxon>Vibrionaceae</taxon>
        <taxon>Photobacterium</taxon>
    </lineage>
</organism>
<dbReference type="PANTHER" id="PTHR43597">
    <property type="entry name" value="SULFUR ACCEPTOR PROTEIN CSDE"/>
    <property type="match status" value="1"/>
</dbReference>
<name>A0A2T3JQ50_PHOPO</name>
<evidence type="ECO:0000313" key="5">
    <source>
        <dbReference type="Proteomes" id="UP000241618"/>
    </source>
</evidence>
<evidence type="ECO:0000313" key="3">
    <source>
        <dbReference type="EMBL" id="PSU51168.1"/>
    </source>
</evidence>
<dbReference type="InterPro" id="IPR003808">
    <property type="entry name" value="Fe-S_metab-assoc_dom"/>
</dbReference>
<dbReference type="Gene3D" id="3.90.1010.10">
    <property type="match status" value="1"/>
</dbReference>
<evidence type="ECO:0000313" key="2">
    <source>
        <dbReference type="EMBL" id="PSU24658.1"/>
    </source>
</evidence>
<dbReference type="EMBL" id="PYMO01000011">
    <property type="protein sequence ID" value="PSU24658.1"/>
    <property type="molecule type" value="Genomic_DNA"/>
</dbReference>
<reference evidence="4 5" key="1">
    <citation type="submission" date="2018-03" db="EMBL/GenBank/DDBJ databases">
        <title>Whole genome sequencing of Histamine producing bacteria.</title>
        <authorList>
            <person name="Butler K."/>
        </authorList>
    </citation>
    <scope>NUCLEOTIDE SEQUENCE [LARGE SCALE GENOMIC DNA]</scope>
    <source>
        <strain evidence="3 5">FS-6.1</strain>
        <strain evidence="2 4">FS-6.2</strain>
    </source>
</reference>
<dbReference type="Pfam" id="PF02657">
    <property type="entry name" value="SufE"/>
    <property type="match status" value="1"/>
</dbReference>
<dbReference type="Proteomes" id="UP000241618">
    <property type="component" value="Unassembled WGS sequence"/>
</dbReference>
<gene>
    <name evidence="3" type="ORF">C9J18_13335</name>
    <name evidence="2" type="ORF">CTM96_11995</name>
</gene>
<evidence type="ECO:0000313" key="4">
    <source>
        <dbReference type="Proteomes" id="UP000241405"/>
    </source>
</evidence>
<dbReference type="AlphaFoldDB" id="A0A2T3JQ50"/>
<proteinExistence type="predicted"/>
<dbReference type="SUPFAM" id="SSF82649">
    <property type="entry name" value="SufE/NifU"/>
    <property type="match status" value="1"/>
</dbReference>
<dbReference type="Proteomes" id="UP000241405">
    <property type="component" value="Unassembled WGS sequence"/>
</dbReference>
<sequence length="135" mass="15135">MSVIITPQKILLNFQRCTSWEDKYLYMIELGDRFCRLPLSEQTDNHKLRGCQSSVWITLNKSGTTFQLAANSDAAIVKGLLALIIIAYDQKTSQQIAAFNIDAWFEQLGLTQHLTSTRAIGIATIIKQVQLMSGV</sequence>
<comment type="caution">
    <text evidence="3">The sequence shown here is derived from an EMBL/GenBank/DDBJ whole genome shotgun (WGS) entry which is preliminary data.</text>
</comment>
<protein>
    <recommendedName>
        <fullName evidence="1">Fe-S metabolism associated domain-containing protein</fullName>
    </recommendedName>
</protein>
<keyword evidence="4" id="KW-1185">Reference proteome</keyword>
<accession>A0A2T3JQ50</accession>
<dbReference type="PANTHER" id="PTHR43597:SF3">
    <property type="entry name" value="CYSTEINE DESULFURATION PROTEIN SUFE"/>
    <property type="match status" value="1"/>
</dbReference>
<dbReference type="RefSeq" id="WP_107190115.1">
    <property type="nucleotide sequence ID" value="NZ_PYMN01000011.1"/>
</dbReference>
<evidence type="ECO:0000259" key="1">
    <source>
        <dbReference type="Pfam" id="PF02657"/>
    </source>
</evidence>
<dbReference type="EMBL" id="PYMP01000012">
    <property type="protein sequence ID" value="PSU51168.1"/>
    <property type="molecule type" value="Genomic_DNA"/>
</dbReference>